<evidence type="ECO:0000313" key="5">
    <source>
        <dbReference type="Proteomes" id="UP001206925"/>
    </source>
</evidence>
<feature type="transmembrane region" description="Helical" evidence="1">
    <location>
        <begin position="153"/>
        <end position="179"/>
    </location>
</feature>
<evidence type="ECO:0000259" key="3">
    <source>
        <dbReference type="SMART" id="SM00737"/>
    </source>
</evidence>
<reference evidence="4" key="1">
    <citation type="submission" date="2022-06" db="EMBL/GenBank/DDBJ databases">
        <title>Uncovering the hologenomic basis of an extraordinary plant invasion.</title>
        <authorList>
            <person name="Bieker V.C."/>
            <person name="Martin M.D."/>
            <person name="Gilbert T."/>
            <person name="Hodgins K."/>
            <person name="Battlay P."/>
            <person name="Petersen B."/>
            <person name="Wilson J."/>
        </authorList>
    </citation>
    <scope>NUCLEOTIDE SEQUENCE</scope>
    <source>
        <strain evidence="4">AA19_3_7</strain>
        <tissue evidence="4">Leaf</tissue>
    </source>
</reference>
<dbReference type="GO" id="GO:0015918">
    <property type="term" value="P:sterol transport"/>
    <property type="evidence" value="ECO:0007669"/>
    <property type="project" value="InterPro"/>
</dbReference>
<evidence type="ECO:0000256" key="2">
    <source>
        <dbReference type="SAM" id="SignalP"/>
    </source>
</evidence>
<accession>A0AAD5CPR6</accession>
<sequence length="315" mass="34072">MEGIGSKLLIVLLYFLLMIAPSIHATDFKYCNKWKEYPVMVSGVEIIPNPIIKGKESSFIVSAFTDKPLSGGEVVIGVAYFGWSVYSETGDLCANISCPVPAGNFTISYSQLLPSIAPPGSYTLTLKVKDGNKNELTCIKFDFSIGFFTSITILAHTMAISVTLILLIVGVLCIAPYIVKSSSDNNVFSPCDETTIRRSDGFTFGLAFAARTAFFFNITKNISVQLSPCDSRLVNLTSSNAQLAVFRPKVDEISLLTINSSSFKPESIGGYMVAFAGRKYAATSIPVFVANTTYILTSFTLLKFVTGLCENGGAF</sequence>
<dbReference type="AlphaFoldDB" id="A0AAD5CPR6"/>
<keyword evidence="2" id="KW-0732">Signal</keyword>
<feature type="non-terminal residue" evidence="4">
    <location>
        <position position="315"/>
    </location>
</feature>
<dbReference type="SUPFAM" id="SSF81296">
    <property type="entry name" value="E set domains"/>
    <property type="match status" value="1"/>
</dbReference>
<dbReference type="InterPro" id="IPR039670">
    <property type="entry name" value="NPC2-like"/>
</dbReference>
<dbReference type="InterPro" id="IPR014756">
    <property type="entry name" value="Ig_E-set"/>
</dbReference>
<keyword evidence="1" id="KW-0812">Transmembrane</keyword>
<dbReference type="Proteomes" id="UP001206925">
    <property type="component" value="Unassembled WGS sequence"/>
</dbReference>
<dbReference type="Gene3D" id="2.60.40.770">
    <property type="match status" value="1"/>
</dbReference>
<dbReference type="PANTHER" id="PTHR11306">
    <property type="entry name" value="NIEMANN PICK TYPE C2 PROTEIN NPC2-RELATED"/>
    <property type="match status" value="1"/>
</dbReference>
<protein>
    <recommendedName>
        <fullName evidence="3">MD-2-related lipid-recognition domain-containing protein</fullName>
    </recommendedName>
</protein>
<dbReference type="InterPro" id="IPR003172">
    <property type="entry name" value="ML_dom"/>
</dbReference>
<dbReference type="GO" id="GO:0032934">
    <property type="term" value="F:sterol binding"/>
    <property type="evidence" value="ECO:0007669"/>
    <property type="project" value="InterPro"/>
</dbReference>
<comment type="caution">
    <text evidence="4">The sequence shown here is derived from an EMBL/GenBank/DDBJ whole genome shotgun (WGS) entry which is preliminary data.</text>
</comment>
<name>A0AAD5CPR6_AMBAR</name>
<feature type="domain" description="MD-2-related lipid-recognition" evidence="3">
    <location>
        <begin position="28"/>
        <end position="143"/>
    </location>
</feature>
<feature type="chain" id="PRO_5042221028" description="MD-2-related lipid-recognition domain-containing protein" evidence="2">
    <location>
        <begin position="26"/>
        <end position="315"/>
    </location>
</feature>
<keyword evidence="1" id="KW-1133">Transmembrane helix</keyword>
<dbReference type="SMART" id="SM00737">
    <property type="entry name" value="ML"/>
    <property type="match status" value="1"/>
</dbReference>
<keyword evidence="1" id="KW-0472">Membrane</keyword>
<gene>
    <name evidence="4" type="ORF">M8C21_018111</name>
</gene>
<proteinExistence type="predicted"/>
<evidence type="ECO:0000313" key="4">
    <source>
        <dbReference type="EMBL" id="KAI7744276.1"/>
    </source>
</evidence>
<feature type="signal peptide" evidence="2">
    <location>
        <begin position="1"/>
        <end position="25"/>
    </location>
</feature>
<organism evidence="4 5">
    <name type="scientific">Ambrosia artemisiifolia</name>
    <name type="common">Common ragweed</name>
    <dbReference type="NCBI Taxonomy" id="4212"/>
    <lineage>
        <taxon>Eukaryota</taxon>
        <taxon>Viridiplantae</taxon>
        <taxon>Streptophyta</taxon>
        <taxon>Embryophyta</taxon>
        <taxon>Tracheophyta</taxon>
        <taxon>Spermatophyta</taxon>
        <taxon>Magnoliopsida</taxon>
        <taxon>eudicotyledons</taxon>
        <taxon>Gunneridae</taxon>
        <taxon>Pentapetalae</taxon>
        <taxon>asterids</taxon>
        <taxon>campanulids</taxon>
        <taxon>Asterales</taxon>
        <taxon>Asteraceae</taxon>
        <taxon>Asteroideae</taxon>
        <taxon>Heliantheae alliance</taxon>
        <taxon>Heliantheae</taxon>
        <taxon>Ambrosia</taxon>
    </lineage>
</organism>
<dbReference type="PANTHER" id="PTHR11306:SF43">
    <property type="entry name" value="IMMUNOGLOBULIN E-SET-RELATED"/>
    <property type="match status" value="1"/>
</dbReference>
<dbReference type="EMBL" id="JAMZMK010007553">
    <property type="protein sequence ID" value="KAI7744276.1"/>
    <property type="molecule type" value="Genomic_DNA"/>
</dbReference>
<keyword evidence="5" id="KW-1185">Reference proteome</keyword>
<evidence type="ECO:0000256" key="1">
    <source>
        <dbReference type="SAM" id="Phobius"/>
    </source>
</evidence>
<dbReference type="Pfam" id="PF02221">
    <property type="entry name" value="E1_DerP2_DerF2"/>
    <property type="match status" value="1"/>
</dbReference>